<proteinExistence type="predicted"/>
<feature type="compositionally biased region" description="Basic and acidic residues" evidence="6">
    <location>
        <begin position="138"/>
        <end position="165"/>
    </location>
</feature>
<evidence type="ECO:0000256" key="2">
    <source>
        <dbReference type="ARBA" id="ARBA00022763"/>
    </source>
</evidence>
<evidence type="ECO:0000256" key="5">
    <source>
        <dbReference type="ARBA" id="ARBA00023204"/>
    </source>
</evidence>
<dbReference type="Pfam" id="PF09103">
    <property type="entry name" value="BRCA-2_OB1"/>
    <property type="match status" value="1"/>
</dbReference>
<dbReference type="InterPro" id="IPR015188">
    <property type="entry name" value="BRCA2_OB_3"/>
</dbReference>
<keyword evidence="8" id="KW-1185">Reference proteome</keyword>
<dbReference type="GeneID" id="113391552"/>
<evidence type="ECO:0000259" key="7">
    <source>
        <dbReference type="SMART" id="SM01341"/>
    </source>
</evidence>
<reference evidence="9" key="1">
    <citation type="submission" date="2025-08" db="UniProtKB">
        <authorList>
            <consortium name="RefSeq"/>
        </authorList>
    </citation>
    <scope>IDENTIFICATION</scope>
    <source>
        <tissue evidence="9">Whole body</tissue>
    </source>
</reference>
<dbReference type="Proteomes" id="UP001652626">
    <property type="component" value="Chromosome 30"/>
</dbReference>
<gene>
    <name evidence="9" type="primary">LOC113391552</name>
</gene>
<feature type="region of interest" description="Disordered" evidence="6">
    <location>
        <begin position="1937"/>
        <end position="1962"/>
    </location>
</feature>
<dbReference type="SMART" id="SM01341">
    <property type="entry name" value="Tower"/>
    <property type="match status" value="1"/>
</dbReference>
<dbReference type="SUPFAM" id="SSF50249">
    <property type="entry name" value="Nucleic acid-binding proteins"/>
    <property type="match status" value="3"/>
</dbReference>
<dbReference type="PANTHER" id="PTHR11289">
    <property type="entry name" value="BREAST CANCER TYPE 2 SUSCEPTIBILITY PROTEIN BRCA2"/>
    <property type="match status" value="1"/>
</dbReference>
<dbReference type="GO" id="GO:0003677">
    <property type="term" value="F:DNA binding"/>
    <property type="evidence" value="ECO:0007669"/>
    <property type="project" value="UniProtKB-KW"/>
</dbReference>
<keyword evidence="3" id="KW-0238">DNA-binding</keyword>
<dbReference type="OMA" id="MYVGFQT"/>
<dbReference type="InterPro" id="IPR015205">
    <property type="entry name" value="Tower_dom"/>
</dbReference>
<evidence type="ECO:0000313" key="9">
    <source>
        <dbReference type="RefSeq" id="XP_026483330.2"/>
    </source>
</evidence>
<keyword evidence="4" id="KW-0233">DNA recombination</keyword>
<feature type="domain" description="Tower" evidence="7">
    <location>
        <begin position="1441"/>
        <end position="1482"/>
    </location>
</feature>
<feature type="region of interest" description="Disordered" evidence="6">
    <location>
        <begin position="778"/>
        <end position="819"/>
    </location>
</feature>
<dbReference type="Gene3D" id="2.40.50.140">
    <property type="entry name" value="Nucleic acid-binding proteins"/>
    <property type="match status" value="4"/>
</dbReference>
<feature type="region of interest" description="Disordered" evidence="6">
    <location>
        <begin position="138"/>
        <end position="167"/>
    </location>
</feature>
<dbReference type="GO" id="GO:0006355">
    <property type="term" value="P:regulation of DNA-templated transcription"/>
    <property type="evidence" value="ECO:0007669"/>
    <property type="project" value="TreeGrafter"/>
</dbReference>
<organism evidence="8 9">
    <name type="scientific">Vanessa tameamea</name>
    <name type="common">Kamehameha butterfly</name>
    <dbReference type="NCBI Taxonomy" id="334116"/>
    <lineage>
        <taxon>Eukaryota</taxon>
        <taxon>Metazoa</taxon>
        <taxon>Ecdysozoa</taxon>
        <taxon>Arthropoda</taxon>
        <taxon>Hexapoda</taxon>
        <taxon>Insecta</taxon>
        <taxon>Pterygota</taxon>
        <taxon>Neoptera</taxon>
        <taxon>Endopterygota</taxon>
        <taxon>Lepidoptera</taxon>
        <taxon>Glossata</taxon>
        <taxon>Ditrysia</taxon>
        <taxon>Papilionoidea</taxon>
        <taxon>Nymphalidae</taxon>
        <taxon>Nymphalinae</taxon>
        <taxon>Vanessa</taxon>
    </lineage>
</organism>
<dbReference type="PANTHER" id="PTHR11289:SF0">
    <property type="entry name" value="BREAST CANCER TYPE 2 SUSCEPTIBILITY PROTEIN"/>
    <property type="match status" value="1"/>
</dbReference>
<dbReference type="SUPFAM" id="SSF81878">
    <property type="entry name" value="BRCA2 tower domain"/>
    <property type="match status" value="1"/>
</dbReference>
<protein>
    <submittedName>
        <fullName evidence="9">Uncharacterized protein LOC113391552</fullName>
    </submittedName>
</protein>
<keyword evidence="2" id="KW-0227">DNA damage</keyword>
<dbReference type="Pfam" id="PF09169">
    <property type="entry name" value="BRCA-2_helical"/>
    <property type="match status" value="1"/>
</dbReference>
<dbReference type="InterPro" id="IPR002093">
    <property type="entry name" value="BRCA2_repeat"/>
</dbReference>
<dbReference type="GO" id="GO:0000724">
    <property type="term" value="P:double-strand break repair via homologous recombination"/>
    <property type="evidence" value="ECO:0007669"/>
    <property type="project" value="InterPro"/>
</dbReference>
<dbReference type="InterPro" id="IPR036315">
    <property type="entry name" value="BRCA2_hlx_sf"/>
</dbReference>
<evidence type="ECO:0000256" key="4">
    <source>
        <dbReference type="ARBA" id="ARBA00023172"/>
    </source>
</evidence>
<dbReference type="Pfam" id="PF00634">
    <property type="entry name" value="BRCA2"/>
    <property type="match status" value="7"/>
</dbReference>
<evidence type="ECO:0000256" key="3">
    <source>
        <dbReference type="ARBA" id="ARBA00023125"/>
    </source>
</evidence>
<dbReference type="OrthoDB" id="21095at2759"/>
<dbReference type="InterPro" id="IPR015187">
    <property type="entry name" value="BRCA2_OB_1"/>
</dbReference>
<accession>A0A8B8HFR3</accession>
<feature type="compositionally biased region" description="Basic and acidic residues" evidence="6">
    <location>
        <begin position="780"/>
        <end position="792"/>
    </location>
</feature>
<feature type="compositionally biased region" description="Basic and acidic residues" evidence="6">
    <location>
        <begin position="799"/>
        <end position="812"/>
    </location>
</feature>
<dbReference type="SUPFAM" id="SSF81872">
    <property type="entry name" value="BRCA2 helical domain"/>
    <property type="match status" value="1"/>
</dbReference>
<evidence type="ECO:0000256" key="1">
    <source>
        <dbReference type="ARBA" id="ARBA00022737"/>
    </source>
</evidence>
<dbReference type="RefSeq" id="XP_026483330.2">
    <property type="nucleotide sequence ID" value="XM_026627545.2"/>
</dbReference>
<dbReference type="InterPro" id="IPR015525">
    <property type="entry name" value="BRCA2"/>
</dbReference>
<dbReference type="Pfam" id="PF09104">
    <property type="entry name" value="BRCA-2_OB3"/>
    <property type="match status" value="1"/>
</dbReference>
<keyword evidence="5" id="KW-0234">DNA repair</keyword>
<sequence>MGSNEANIFANTLKKHVKTTSALYSDNKIVIQNTSKEYKVQDVLMNISKQIKAFQNADTFGKSSSSRIHLDMHKTSNFLPITMISPEQKSEQIQTSTFDTQCVLDTQLINIIEDAEALIDVQKDMTQEFDNSFNNLDSKIHKDVNSQKNNKDTDDKNSKDFKETMNETSSLRIDCDNSLNTLSLRFHDKCETITKNIEDKEAEIIELNINDVEQHDEHIPRSLIITKNNSPILKSRTPPLVYKLESFEKFETIAVPVINNNVDFDVAKRLINSQIINSELFIQTHAEPVLGDRDKSPSPILSICNKSHKVTCKDFNKSKIKYTSFIEDELLFSSEEEDNFKNDFEELPLTCALEKSFYNQHDVLDKTMYVGFQTASNKSIQVHSDSYSKAKSILDNVKSQEVDYSLSKLVENIESSSKCNNNIVNNKDDECKLQDIEKNQCHNKVISPISFKTGSGKDIKISEAALMKSKRMFEEVLEAATATDMLNSNANNNISRKKKVNLSENTLNVCKNNAELNLGAEDCEMYAGLDEIGLLNELVNIDEHIMNEFESNFTVIDKDKDDNNKSLDETATNAIKTNNNKKVVTEKPFVGFKTANNKKIKISEQGLAKTRNIFEDINLTDLEKPSSDSNTEKFDSYMDQPTTSKNFIGFRTATNKRIEVSPLALAKTRNIFDNIDDENFNKIDTTKELSVNRNKNKTEVALNKNNLTNFNNRRGGFVNPFPSPKTNNEIFNSINVNHDLKQQIPTFTGFQTASNKPVQISSEALAKSEKIFKEIMSVQSDKESYKEDKSPVRDTSFGNKKESHSTKHDLVRSQENASDINEDSFKDISNDRGKLFNNYQDSSCNLNTKMQGFKTASNKTVPISDEALAKTNSIFQDIFNTEPRTYNGDIIIEDKQTFDSINKGFTTASDKPVSKTEAALTKSKEIFKNYETCEHQTSAVFEGFKTASNKVVQISKTALAKTRKIFQDIDVADETQTKQEVVFIGFQTGNNKTVKISKEALLKSKQLFEDIDLNQDRFYENKTNLHMKTNADKFGFKTANEKHVNIPEESLRLCQEMFNGKPQNKTINPEVKKGNTTLDNDQLNIDEIMNTEVIKNLEQTLYTEDFSKETSPINKRSGSPILSCPRAKKRRKFKTPQTIHKINVPSNSVTERPLITYTFDENYKKNKKYKLKNIQEIELSNSNNVNIDPYILNFKFDSILDIKFGGKRNDIDSDIWTTDKIIKKFTESVNRKIVPDGWIENHLKLVIWKLLSYEIRFPNCMNNTCTVKNVLHQLKYRYNRELFNVERPALRKVLEKDELASKLMVLKVLGLYVDGVYVDSVTNQMQNIELLLTDGWYCIKTCADRMIDTLISAGKIIVGTKLALYGAELMNCEQGVSPWEDTSSIRLKISGNSTRRAKWDARLGFHGNGAILARLSAVRPEGGKISRVRVFVTRVYPTLYIEKFADGSTVTRSERLEHLEQMKHETERQNQIEKLYDEIEKMGEQESEDSEGLDSDKGLDTGSQICRLMKRSKDLSGFKVNLTESQTHLLEEHAMKKREKLIQNLQAKVQDMVKKRGLDVARNVVPLLKMRVADVHNDSISQAMITVWRPNECVLDLIAEGAWLDVYNVVPTAVRFSEVQISAGRQSIFQSSKFNKNKTKTYIDTLRRKCLPIKDLQYITTTDNNEIDTFGLIFLIEPPTNQFQNIYLTDESKNIISINFWGGIKKFGFENILDAGQIVACLNLQKRTGNTRKEIAQYRATEFSHFTRTCKIDFIRKMTEDLFKKFITIDKKKFMNDCVAIKNNFINFKYGNIENVTPYRFNNSDYNVSRNRLFIESPLAQKVDINLNLSGLDFESTFKQTDTQNLSPKELARKRKVNEKIAKLKMYGEPPPLSSIHIINKSNSIKPYKSPLITKSDISINVASATKLPENMEINSSPVLINRTYVKCINPVKLNFADEDKDGNTTDPFAEEFDCSPPLSLE</sequence>
<evidence type="ECO:0000313" key="8">
    <source>
        <dbReference type="Proteomes" id="UP001652626"/>
    </source>
</evidence>
<dbReference type="PROSITE" id="PS50138">
    <property type="entry name" value="BRCA2_REPEAT"/>
    <property type="match status" value="9"/>
</dbReference>
<dbReference type="InterPro" id="IPR012340">
    <property type="entry name" value="NA-bd_OB-fold"/>
</dbReference>
<evidence type="ECO:0000256" key="6">
    <source>
        <dbReference type="SAM" id="MobiDB-lite"/>
    </source>
</evidence>
<dbReference type="InterPro" id="IPR015252">
    <property type="entry name" value="BRCA2_hlx"/>
</dbReference>
<keyword evidence="1" id="KW-0677">Repeat</keyword>
<name>A0A8B8HFR3_VANTA</name>